<comment type="caution">
    <text evidence="8">The sequence shown here is derived from an EMBL/GenBank/DDBJ whole genome shotgun (WGS) entry which is preliminary data.</text>
</comment>
<dbReference type="STRING" id="299467.A0A443QEJ4"/>
<dbReference type="GO" id="GO:0005524">
    <property type="term" value="F:ATP binding"/>
    <property type="evidence" value="ECO:0007669"/>
    <property type="project" value="UniProtKB-KW"/>
</dbReference>
<dbReference type="GO" id="GO:0090433">
    <property type="term" value="F:palmitoyl-CoA ligase activity"/>
    <property type="evidence" value="ECO:0007669"/>
    <property type="project" value="TreeGrafter"/>
</dbReference>
<evidence type="ECO:0000256" key="5">
    <source>
        <dbReference type="ARBA" id="ARBA00022840"/>
    </source>
</evidence>
<evidence type="ECO:0000259" key="7">
    <source>
        <dbReference type="Pfam" id="PF00501"/>
    </source>
</evidence>
<dbReference type="OrthoDB" id="1700726at2759"/>
<protein>
    <recommendedName>
        <fullName evidence="6">long-chain-fatty-acid--CoA ligase</fullName>
        <ecNumber evidence="6">6.2.1.3</ecNumber>
    </recommendedName>
</protein>
<accession>A0A443QEJ4</accession>
<dbReference type="InterPro" id="IPR042099">
    <property type="entry name" value="ANL_N_sf"/>
</dbReference>
<comment type="similarity">
    <text evidence="1">Belongs to the ATP-dependent AMP-binding enzyme family.</text>
</comment>
<dbReference type="GO" id="GO:0005886">
    <property type="term" value="C:plasma membrane"/>
    <property type="evidence" value="ECO:0007669"/>
    <property type="project" value="TreeGrafter"/>
</dbReference>
<dbReference type="EMBL" id="NCKV01057633">
    <property type="protein sequence ID" value="RWS01420.1"/>
    <property type="molecule type" value="Genomic_DNA"/>
</dbReference>
<evidence type="ECO:0000256" key="3">
    <source>
        <dbReference type="ARBA" id="ARBA00022741"/>
    </source>
</evidence>
<keyword evidence="5" id="KW-0067">ATP-binding</keyword>
<dbReference type="Proteomes" id="UP000288716">
    <property type="component" value="Unassembled WGS sequence"/>
</dbReference>
<keyword evidence="9" id="KW-1185">Reference proteome</keyword>
<keyword evidence="4" id="KW-0276">Fatty acid metabolism</keyword>
<evidence type="ECO:0000256" key="6">
    <source>
        <dbReference type="ARBA" id="ARBA00026121"/>
    </source>
</evidence>
<keyword evidence="3" id="KW-0547">Nucleotide-binding</keyword>
<dbReference type="Gene3D" id="3.40.50.12780">
    <property type="entry name" value="N-terminal domain of ligase-like"/>
    <property type="match status" value="1"/>
</dbReference>
<keyword evidence="4" id="KW-0443">Lipid metabolism</keyword>
<dbReference type="GO" id="GO:0030182">
    <property type="term" value="P:neuron differentiation"/>
    <property type="evidence" value="ECO:0007669"/>
    <property type="project" value="TreeGrafter"/>
</dbReference>
<feature type="non-terminal residue" evidence="8">
    <location>
        <position position="149"/>
    </location>
</feature>
<evidence type="ECO:0000313" key="9">
    <source>
        <dbReference type="Proteomes" id="UP000288716"/>
    </source>
</evidence>
<dbReference type="InterPro" id="IPR000873">
    <property type="entry name" value="AMP-dep_synth/lig_dom"/>
</dbReference>
<gene>
    <name evidence="8" type="ORF">B4U80_09831</name>
</gene>
<evidence type="ECO:0000256" key="1">
    <source>
        <dbReference type="ARBA" id="ARBA00006432"/>
    </source>
</evidence>
<evidence type="ECO:0000256" key="2">
    <source>
        <dbReference type="ARBA" id="ARBA00022598"/>
    </source>
</evidence>
<dbReference type="SUPFAM" id="SSF56801">
    <property type="entry name" value="Acetyl-CoA synthetase-like"/>
    <property type="match status" value="1"/>
</dbReference>
<dbReference type="Pfam" id="PF00501">
    <property type="entry name" value="AMP-binding"/>
    <property type="match status" value="1"/>
</dbReference>
<name>A0A443QEJ4_9ACAR</name>
<proteinExistence type="inferred from homology"/>
<keyword evidence="2 8" id="KW-0436">Ligase</keyword>
<evidence type="ECO:0000256" key="4">
    <source>
        <dbReference type="ARBA" id="ARBA00022832"/>
    </source>
</evidence>
<evidence type="ECO:0000313" key="8">
    <source>
        <dbReference type="EMBL" id="RWS01420.1"/>
    </source>
</evidence>
<dbReference type="AlphaFoldDB" id="A0A443QEJ4"/>
<dbReference type="VEuPathDB" id="VectorBase:LDEU014399"/>
<dbReference type="GO" id="GO:0005783">
    <property type="term" value="C:endoplasmic reticulum"/>
    <property type="evidence" value="ECO:0007669"/>
    <property type="project" value="TreeGrafter"/>
</dbReference>
<sequence>MGITIGYSSPNRLTDRSTGIKQGAKGDATLLRPTAMAAVPLVLDRIRKAVCTLIDSGGSFLKALFYFLLDYKTFWRNKGFDTPLVNFLICRKGQRLFGGRLEYIVTGSAPISPDTHDFIRSCLNVKLAQGYGLTETDAGATVMDFTDWS</sequence>
<dbReference type="PANTHER" id="PTHR43272">
    <property type="entry name" value="LONG-CHAIN-FATTY-ACID--COA LIGASE"/>
    <property type="match status" value="1"/>
</dbReference>
<organism evidence="8 9">
    <name type="scientific">Leptotrombidium deliense</name>
    <dbReference type="NCBI Taxonomy" id="299467"/>
    <lineage>
        <taxon>Eukaryota</taxon>
        <taxon>Metazoa</taxon>
        <taxon>Ecdysozoa</taxon>
        <taxon>Arthropoda</taxon>
        <taxon>Chelicerata</taxon>
        <taxon>Arachnida</taxon>
        <taxon>Acari</taxon>
        <taxon>Acariformes</taxon>
        <taxon>Trombidiformes</taxon>
        <taxon>Prostigmata</taxon>
        <taxon>Anystina</taxon>
        <taxon>Parasitengona</taxon>
        <taxon>Trombiculoidea</taxon>
        <taxon>Trombiculidae</taxon>
        <taxon>Leptotrombidium</taxon>
    </lineage>
</organism>
<dbReference type="GO" id="GO:0005811">
    <property type="term" value="C:lipid droplet"/>
    <property type="evidence" value="ECO:0007669"/>
    <property type="project" value="TreeGrafter"/>
</dbReference>
<dbReference type="GO" id="GO:0035336">
    <property type="term" value="P:long-chain fatty-acyl-CoA metabolic process"/>
    <property type="evidence" value="ECO:0007669"/>
    <property type="project" value="TreeGrafter"/>
</dbReference>
<dbReference type="EC" id="6.2.1.3" evidence="6"/>
<feature type="domain" description="AMP-dependent synthetase/ligase" evidence="7">
    <location>
        <begin position="27"/>
        <end position="142"/>
    </location>
</feature>
<dbReference type="PANTHER" id="PTHR43272:SF83">
    <property type="entry name" value="ACYL-COA SYNTHETASE LONG-CHAIN, ISOFORM J"/>
    <property type="match status" value="1"/>
</dbReference>
<reference evidence="8 9" key="1">
    <citation type="journal article" date="2018" name="Gigascience">
        <title>Genomes of trombidid mites reveal novel predicted allergens and laterally-transferred genes associated with secondary metabolism.</title>
        <authorList>
            <person name="Dong X."/>
            <person name="Chaisiri K."/>
            <person name="Xia D."/>
            <person name="Armstrong S.D."/>
            <person name="Fang Y."/>
            <person name="Donnelly M.J."/>
            <person name="Kadowaki T."/>
            <person name="McGarry J.W."/>
            <person name="Darby A.C."/>
            <person name="Makepeace B.L."/>
        </authorList>
    </citation>
    <scope>NUCLEOTIDE SEQUENCE [LARGE SCALE GENOMIC DNA]</scope>
    <source>
        <strain evidence="8">UoL-UT</strain>
    </source>
</reference>